<dbReference type="PROSITE" id="PS51212">
    <property type="entry name" value="WSC"/>
    <property type="match status" value="2"/>
</dbReference>
<dbReference type="AlphaFoldDB" id="A0A814CVH2"/>
<dbReference type="InterPro" id="IPR002889">
    <property type="entry name" value="WSC_carb-bd"/>
</dbReference>
<evidence type="ECO:0000313" key="3">
    <source>
        <dbReference type="Proteomes" id="UP000663879"/>
    </source>
</evidence>
<name>A0A814CVH2_9BILA</name>
<dbReference type="EMBL" id="CAJNOC010002663">
    <property type="protein sequence ID" value="CAF0945426.1"/>
    <property type="molecule type" value="Genomic_DNA"/>
</dbReference>
<dbReference type="OrthoDB" id="6160765at2759"/>
<comment type="caution">
    <text evidence="2">The sequence shown here is derived from an EMBL/GenBank/DDBJ whole genome shotgun (WGS) entry which is preliminary data.</text>
</comment>
<dbReference type="Proteomes" id="UP000663879">
    <property type="component" value="Unassembled WGS sequence"/>
</dbReference>
<proteinExistence type="predicted"/>
<reference evidence="2" key="1">
    <citation type="submission" date="2021-02" db="EMBL/GenBank/DDBJ databases">
        <authorList>
            <person name="Nowell W R."/>
        </authorList>
    </citation>
    <scope>NUCLEOTIDE SEQUENCE</scope>
    <source>
        <strain evidence="2">Ploen Becks lab</strain>
    </source>
</reference>
<feature type="domain" description="WSC" evidence="1">
    <location>
        <begin position="96"/>
        <end position="189"/>
    </location>
</feature>
<keyword evidence="3" id="KW-1185">Reference proteome</keyword>
<sequence>MFTCNIDIKSHNTTAYPLQIKYGDGRLENKNFDMSSHLKISNAYTTDGLFTIDILINDRNMSLNPQIYVLNNSTFILTNTTNETSFQSLVYSYADYADYIGCFSEVAFQNQYDNVFNSVTGIETPYKCMEFCMEHNYNYVIISQNGKCDCSTKYGMINKLEDTYCKCICSMSSDNHCGCEKTSIVYKIRYDKMFDVIQANYLGCYTFDFTYNDSRYISYNTNGLCLDYCRSYGYSYFSTFNGFYCNCENENITLSFSKIGKCNYPCAGNRSQICGGYFGPRSFYKISTRNIHLTSISNQVGKINENLTFKLESNFSNDIEAFEIDLGDNDRRNLEIVNHTIYFDKKYTEKGLYTIKIKRQNFEYCLKVDVLITNGSIIERNRLSNKDIYIYGKYVVFFIHDTC</sequence>
<organism evidence="2 3">
    <name type="scientific">Brachionus calyciflorus</name>
    <dbReference type="NCBI Taxonomy" id="104777"/>
    <lineage>
        <taxon>Eukaryota</taxon>
        <taxon>Metazoa</taxon>
        <taxon>Spiralia</taxon>
        <taxon>Gnathifera</taxon>
        <taxon>Rotifera</taxon>
        <taxon>Eurotatoria</taxon>
        <taxon>Monogononta</taxon>
        <taxon>Pseudotrocha</taxon>
        <taxon>Ploima</taxon>
        <taxon>Brachionidae</taxon>
        <taxon>Brachionus</taxon>
    </lineage>
</organism>
<protein>
    <recommendedName>
        <fullName evidence="1">WSC domain-containing protein</fullName>
    </recommendedName>
</protein>
<feature type="domain" description="WSC" evidence="1">
    <location>
        <begin position="198"/>
        <end position="287"/>
    </location>
</feature>
<accession>A0A814CVH2</accession>
<evidence type="ECO:0000313" key="2">
    <source>
        <dbReference type="EMBL" id="CAF0945426.1"/>
    </source>
</evidence>
<dbReference type="Pfam" id="PF01822">
    <property type="entry name" value="WSC"/>
    <property type="match status" value="2"/>
</dbReference>
<evidence type="ECO:0000259" key="1">
    <source>
        <dbReference type="PROSITE" id="PS51212"/>
    </source>
</evidence>
<gene>
    <name evidence="2" type="ORF">OXX778_LOCUS13657</name>
</gene>